<reference evidence="2" key="1">
    <citation type="submission" date="2025-08" db="UniProtKB">
        <authorList>
            <consortium name="Ensembl"/>
        </authorList>
    </citation>
    <scope>IDENTIFICATION</scope>
</reference>
<reference evidence="2" key="2">
    <citation type="submission" date="2025-09" db="UniProtKB">
        <authorList>
            <consortium name="Ensembl"/>
        </authorList>
    </citation>
    <scope>IDENTIFICATION</scope>
</reference>
<protein>
    <submittedName>
        <fullName evidence="2">Uncharacterized protein</fullName>
    </submittedName>
</protein>
<accession>A0A8C5RZJ6</accession>
<evidence type="ECO:0000256" key="1">
    <source>
        <dbReference type="SAM" id="MobiDB-lite"/>
    </source>
</evidence>
<proteinExistence type="predicted"/>
<evidence type="ECO:0000313" key="3">
    <source>
        <dbReference type="Proteomes" id="UP000694406"/>
    </source>
</evidence>
<name>A0A8C5RZJ6_LATLA</name>
<dbReference type="AlphaFoldDB" id="A0A8C5RZJ6"/>
<dbReference type="Proteomes" id="UP000694406">
    <property type="component" value="Unplaced"/>
</dbReference>
<keyword evidence="3" id="KW-1185">Reference proteome</keyword>
<feature type="compositionally biased region" description="Polar residues" evidence="1">
    <location>
        <begin position="61"/>
        <end position="73"/>
    </location>
</feature>
<feature type="region of interest" description="Disordered" evidence="1">
    <location>
        <begin position="52"/>
        <end position="92"/>
    </location>
</feature>
<dbReference type="Ensembl" id="ENSLLTT00000010250.1">
    <property type="protein sequence ID" value="ENSLLTP00000009879.1"/>
    <property type="gene ID" value="ENSLLTG00000007546.1"/>
</dbReference>
<evidence type="ECO:0000313" key="2">
    <source>
        <dbReference type="Ensembl" id="ENSLLTP00000009879.1"/>
    </source>
</evidence>
<sequence length="92" mass="9621">LITTSSGGMVGDFQFWANLILAAVIYIPRSSGNTPPGISTAPVPSIATPIGVNGFSPLPPQTNGQPASETIYTNGIHPYPGRILDQERAMGR</sequence>
<organism evidence="2 3">
    <name type="scientific">Laticauda laticaudata</name>
    <name type="common">Blue-ringed sea krait</name>
    <name type="synonym">Blue-lipped sea krait</name>
    <dbReference type="NCBI Taxonomy" id="8630"/>
    <lineage>
        <taxon>Eukaryota</taxon>
        <taxon>Metazoa</taxon>
        <taxon>Chordata</taxon>
        <taxon>Craniata</taxon>
        <taxon>Vertebrata</taxon>
        <taxon>Euteleostomi</taxon>
        <taxon>Lepidosauria</taxon>
        <taxon>Squamata</taxon>
        <taxon>Bifurcata</taxon>
        <taxon>Unidentata</taxon>
        <taxon>Episquamata</taxon>
        <taxon>Toxicofera</taxon>
        <taxon>Serpentes</taxon>
        <taxon>Colubroidea</taxon>
        <taxon>Elapidae</taxon>
        <taxon>Laticaudinae</taxon>
        <taxon>Laticauda</taxon>
    </lineage>
</organism>